<accession>A0A168I2Y8</accession>
<feature type="chain" id="PRO_5007897710" evidence="1">
    <location>
        <begin position="19"/>
        <end position="176"/>
    </location>
</feature>
<protein>
    <submittedName>
        <fullName evidence="2">Cell wall galactomannoprotein</fullName>
    </submittedName>
</protein>
<dbReference type="OrthoDB" id="2422134at2759"/>
<dbReference type="PANTHER" id="PTHR38123">
    <property type="entry name" value="CELL WALL SERINE-THREONINE-RICH GALACTOMANNOPROTEIN MP1 (AFU_ORTHOLOGUE AFUA_4G03240)"/>
    <property type="match status" value="1"/>
</dbReference>
<dbReference type="PANTHER" id="PTHR38123:SF6">
    <property type="entry name" value="CELL WALL SERINE-THREONINE-RICH GALACTOMANNOPROTEIN MP1 (AFU_ORTHOLOGUE AFUA_4G03240)"/>
    <property type="match status" value="1"/>
</dbReference>
<keyword evidence="1" id="KW-0732">Signal</keyword>
<dbReference type="Gene3D" id="1.20.1280.140">
    <property type="match status" value="1"/>
</dbReference>
<dbReference type="STRING" id="1081108.A0A168I2Y8"/>
<dbReference type="InterPro" id="IPR021054">
    <property type="entry name" value="Cell_wall_mannoprotein_1"/>
</dbReference>
<evidence type="ECO:0000313" key="3">
    <source>
        <dbReference type="Proteomes" id="UP000076881"/>
    </source>
</evidence>
<sequence length="176" mass="18172">MKFSAQIAVACLSAGALAHVAPRALSDFQQVLTTVQTDVDNLDSAINAFTGNTAPVQSAATTLVNDINSGNSQLSGQPVLSLADTFTLNNQVTSFKNHAKTLVTDIKAKRPTVIATGNCGLVRDNVNAINTAAGALIQTIVAKANPSAKSIAEGQAKDIQAILDDGKAYYTTANCP</sequence>
<dbReference type="EMBL" id="AZHF01000003">
    <property type="protein sequence ID" value="OAA78666.1"/>
    <property type="molecule type" value="Genomic_DNA"/>
</dbReference>
<keyword evidence="3" id="KW-1185">Reference proteome</keyword>
<evidence type="ECO:0000313" key="2">
    <source>
        <dbReference type="EMBL" id="OAA78666.1"/>
    </source>
</evidence>
<dbReference type="AlphaFoldDB" id="A0A168I2Y8"/>
<comment type="caution">
    <text evidence="2">The sequence shown here is derived from an EMBL/GenBank/DDBJ whole genome shotgun (WGS) entry which is preliminary data.</text>
</comment>
<dbReference type="Pfam" id="PF12296">
    <property type="entry name" value="HsbA"/>
    <property type="match status" value="1"/>
</dbReference>
<name>A0A168I2Y8_CORDF</name>
<proteinExistence type="predicted"/>
<dbReference type="GO" id="GO:0005576">
    <property type="term" value="C:extracellular region"/>
    <property type="evidence" value="ECO:0007669"/>
    <property type="project" value="TreeGrafter"/>
</dbReference>
<reference evidence="2 3" key="1">
    <citation type="journal article" date="2016" name="Genome Biol. Evol.">
        <title>Divergent and convergent evolution of fungal pathogenicity.</title>
        <authorList>
            <person name="Shang Y."/>
            <person name="Xiao G."/>
            <person name="Zheng P."/>
            <person name="Cen K."/>
            <person name="Zhan S."/>
            <person name="Wang C."/>
        </authorList>
    </citation>
    <scope>NUCLEOTIDE SEQUENCE [LARGE SCALE GENOMIC DNA]</scope>
    <source>
        <strain evidence="2 3">RCEF 1005</strain>
    </source>
</reference>
<gene>
    <name evidence="2" type="ORF">LEL_05489</name>
</gene>
<feature type="signal peptide" evidence="1">
    <location>
        <begin position="1"/>
        <end position="18"/>
    </location>
</feature>
<dbReference type="Proteomes" id="UP000076881">
    <property type="component" value="Unassembled WGS sequence"/>
</dbReference>
<evidence type="ECO:0000256" key="1">
    <source>
        <dbReference type="SAM" id="SignalP"/>
    </source>
</evidence>
<organism evidence="2 3">
    <name type="scientific">Akanthomyces lecanii RCEF 1005</name>
    <dbReference type="NCBI Taxonomy" id="1081108"/>
    <lineage>
        <taxon>Eukaryota</taxon>
        <taxon>Fungi</taxon>
        <taxon>Dikarya</taxon>
        <taxon>Ascomycota</taxon>
        <taxon>Pezizomycotina</taxon>
        <taxon>Sordariomycetes</taxon>
        <taxon>Hypocreomycetidae</taxon>
        <taxon>Hypocreales</taxon>
        <taxon>Cordycipitaceae</taxon>
        <taxon>Akanthomyces</taxon>
        <taxon>Cordyceps confragosa</taxon>
    </lineage>
</organism>